<name>A0AAV4SFS5_CAEEX</name>
<reference evidence="1 2" key="1">
    <citation type="submission" date="2021-06" db="EMBL/GenBank/DDBJ databases">
        <title>Caerostris extrusa draft genome.</title>
        <authorList>
            <person name="Kono N."/>
            <person name="Arakawa K."/>
        </authorList>
    </citation>
    <scope>NUCLEOTIDE SEQUENCE [LARGE SCALE GENOMIC DNA]</scope>
</reference>
<evidence type="ECO:0000313" key="2">
    <source>
        <dbReference type="Proteomes" id="UP001054945"/>
    </source>
</evidence>
<accession>A0AAV4SFS5</accession>
<dbReference type="EMBL" id="BPLR01009360">
    <property type="protein sequence ID" value="GIY31355.1"/>
    <property type="molecule type" value="Genomic_DNA"/>
</dbReference>
<organism evidence="1 2">
    <name type="scientific">Caerostris extrusa</name>
    <name type="common">Bark spider</name>
    <name type="synonym">Caerostris bankana</name>
    <dbReference type="NCBI Taxonomy" id="172846"/>
    <lineage>
        <taxon>Eukaryota</taxon>
        <taxon>Metazoa</taxon>
        <taxon>Ecdysozoa</taxon>
        <taxon>Arthropoda</taxon>
        <taxon>Chelicerata</taxon>
        <taxon>Arachnida</taxon>
        <taxon>Araneae</taxon>
        <taxon>Araneomorphae</taxon>
        <taxon>Entelegynae</taxon>
        <taxon>Araneoidea</taxon>
        <taxon>Araneidae</taxon>
        <taxon>Caerostris</taxon>
    </lineage>
</organism>
<comment type="caution">
    <text evidence="1">The sequence shown here is derived from an EMBL/GenBank/DDBJ whole genome shotgun (WGS) entry which is preliminary data.</text>
</comment>
<sequence length="101" mass="11813">METYSGMELFQYLLYQLSYFVFFTPTYQVYPRIPTKKQHAPYQQGKHTTSLMCTCASKFHSGLYIALFTKGGKNSQRLSIIHVTREVRYSQGFPRQLALDK</sequence>
<proteinExistence type="predicted"/>
<protein>
    <submittedName>
        <fullName evidence="1">Uncharacterized protein</fullName>
    </submittedName>
</protein>
<dbReference type="Proteomes" id="UP001054945">
    <property type="component" value="Unassembled WGS sequence"/>
</dbReference>
<evidence type="ECO:0000313" key="1">
    <source>
        <dbReference type="EMBL" id="GIY31355.1"/>
    </source>
</evidence>
<gene>
    <name evidence="1" type="ORF">CEXT_433051</name>
</gene>
<keyword evidence="2" id="KW-1185">Reference proteome</keyword>
<dbReference type="AlphaFoldDB" id="A0AAV4SFS5"/>